<accession>A0ABV2YAE1</accession>
<gene>
    <name evidence="3" type="ORF">AB0E65_00425</name>
</gene>
<evidence type="ECO:0000313" key="3">
    <source>
        <dbReference type="EMBL" id="MEU3552695.1"/>
    </source>
</evidence>
<organism evidence="3 4">
    <name type="scientific">Streptomyces fragilis</name>
    <dbReference type="NCBI Taxonomy" id="67301"/>
    <lineage>
        <taxon>Bacteria</taxon>
        <taxon>Bacillati</taxon>
        <taxon>Actinomycetota</taxon>
        <taxon>Actinomycetes</taxon>
        <taxon>Kitasatosporales</taxon>
        <taxon>Streptomycetaceae</taxon>
        <taxon>Streptomyces</taxon>
    </lineage>
</organism>
<comment type="caution">
    <text evidence="3">The sequence shown here is derived from an EMBL/GenBank/DDBJ whole genome shotgun (WGS) entry which is preliminary data.</text>
</comment>
<keyword evidence="4" id="KW-1185">Reference proteome</keyword>
<proteinExistence type="predicted"/>
<dbReference type="PANTHER" id="PTHR35526:SF3">
    <property type="entry name" value="ANTI-SIGMA-F FACTOR RSBW"/>
    <property type="match status" value="1"/>
</dbReference>
<feature type="domain" description="Histidine kinase/HSP90-like ATPase" evidence="2">
    <location>
        <begin position="16"/>
        <end position="135"/>
    </location>
</feature>
<dbReference type="Proteomes" id="UP001550850">
    <property type="component" value="Unassembled WGS sequence"/>
</dbReference>
<evidence type="ECO:0000256" key="1">
    <source>
        <dbReference type="ARBA" id="ARBA00022527"/>
    </source>
</evidence>
<dbReference type="Gene3D" id="3.30.565.10">
    <property type="entry name" value="Histidine kinase-like ATPase, C-terminal domain"/>
    <property type="match status" value="1"/>
</dbReference>
<dbReference type="CDD" id="cd16936">
    <property type="entry name" value="HATPase_RsbW-like"/>
    <property type="match status" value="1"/>
</dbReference>
<dbReference type="EMBL" id="JBEZUR010000001">
    <property type="protein sequence ID" value="MEU3552695.1"/>
    <property type="molecule type" value="Genomic_DNA"/>
</dbReference>
<keyword evidence="3" id="KW-0547">Nucleotide-binding</keyword>
<evidence type="ECO:0000259" key="2">
    <source>
        <dbReference type="Pfam" id="PF13581"/>
    </source>
</evidence>
<dbReference type="InterPro" id="IPR003594">
    <property type="entry name" value="HATPase_dom"/>
</dbReference>
<keyword evidence="1" id="KW-0418">Kinase</keyword>
<keyword evidence="1" id="KW-0808">Transferase</keyword>
<protein>
    <submittedName>
        <fullName evidence="3">ATP-binding protein</fullName>
    </submittedName>
</protein>
<dbReference type="RefSeq" id="WP_108954384.1">
    <property type="nucleotide sequence ID" value="NZ_BEVZ01000004.1"/>
</dbReference>
<dbReference type="InterPro" id="IPR036890">
    <property type="entry name" value="HATPase_C_sf"/>
</dbReference>
<dbReference type="InterPro" id="IPR050267">
    <property type="entry name" value="Anti-sigma-factor_SerPK"/>
</dbReference>
<keyword evidence="3" id="KW-0067">ATP-binding</keyword>
<name>A0ABV2YAE1_9ACTN</name>
<dbReference type="GO" id="GO:0005524">
    <property type="term" value="F:ATP binding"/>
    <property type="evidence" value="ECO:0007669"/>
    <property type="project" value="UniProtKB-KW"/>
</dbReference>
<dbReference type="Pfam" id="PF13581">
    <property type="entry name" value="HATPase_c_2"/>
    <property type="match status" value="1"/>
</dbReference>
<reference evidence="3 4" key="1">
    <citation type="submission" date="2024-06" db="EMBL/GenBank/DDBJ databases">
        <title>The Natural Products Discovery Center: Release of the First 8490 Sequenced Strains for Exploring Actinobacteria Biosynthetic Diversity.</title>
        <authorList>
            <person name="Kalkreuter E."/>
            <person name="Kautsar S.A."/>
            <person name="Yang D."/>
            <person name="Bader C.D."/>
            <person name="Teijaro C.N."/>
            <person name="Fluegel L."/>
            <person name="Davis C.M."/>
            <person name="Simpson J.R."/>
            <person name="Lauterbach L."/>
            <person name="Steele A.D."/>
            <person name="Gui C."/>
            <person name="Meng S."/>
            <person name="Li G."/>
            <person name="Viehrig K."/>
            <person name="Ye F."/>
            <person name="Su P."/>
            <person name="Kiefer A.F."/>
            <person name="Nichols A."/>
            <person name="Cepeda A.J."/>
            <person name="Yan W."/>
            <person name="Fan B."/>
            <person name="Jiang Y."/>
            <person name="Adhikari A."/>
            <person name="Zheng C.-J."/>
            <person name="Schuster L."/>
            <person name="Cowan T.M."/>
            <person name="Smanski M.J."/>
            <person name="Chevrette M.G."/>
            <person name="De Carvalho L.P.S."/>
            <person name="Shen B."/>
        </authorList>
    </citation>
    <scope>NUCLEOTIDE SEQUENCE [LARGE SCALE GENOMIC DNA]</scope>
    <source>
        <strain evidence="3 4">NPDC038104</strain>
    </source>
</reference>
<sequence>MVLETPTRKRWAQLFSGTPRGARLARLLAVRQLELWGWPSSSAAGEAAELVVAELASNAVTHGHVPGRGFRLRLEVEGSESGLLVVSVDDARGERLPEPRVPEGEDTGRGLVLVQALAVAWGWRLRPPSGKTVWAVCAKGGGSSSGGG</sequence>
<dbReference type="PANTHER" id="PTHR35526">
    <property type="entry name" value="ANTI-SIGMA-F FACTOR RSBW-RELATED"/>
    <property type="match status" value="1"/>
</dbReference>
<keyword evidence="1" id="KW-0723">Serine/threonine-protein kinase</keyword>
<dbReference type="SUPFAM" id="SSF55874">
    <property type="entry name" value="ATPase domain of HSP90 chaperone/DNA topoisomerase II/histidine kinase"/>
    <property type="match status" value="1"/>
</dbReference>
<evidence type="ECO:0000313" key="4">
    <source>
        <dbReference type="Proteomes" id="UP001550850"/>
    </source>
</evidence>